<accession>A0A0C9VZW0</accession>
<keyword evidence="2" id="KW-1185">Reference proteome</keyword>
<organism evidence="1 2">
    <name type="scientific">Sphaerobolus stellatus (strain SS14)</name>
    <dbReference type="NCBI Taxonomy" id="990650"/>
    <lineage>
        <taxon>Eukaryota</taxon>
        <taxon>Fungi</taxon>
        <taxon>Dikarya</taxon>
        <taxon>Basidiomycota</taxon>
        <taxon>Agaricomycotina</taxon>
        <taxon>Agaricomycetes</taxon>
        <taxon>Phallomycetidae</taxon>
        <taxon>Geastrales</taxon>
        <taxon>Sphaerobolaceae</taxon>
        <taxon>Sphaerobolus</taxon>
    </lineage>
</organism>
<dbReference type="Proteomes" id="UP000054279">
    <property type="component" value="Unassembled WGS sequence"/>
</dbReference>
<gene>
    <name evidence="1" type="ORF">M422DRAFT_30312</name>
</gene>
<name>A0A0C9VZW0_SPHS4</name>
<evidence type="ECO:0000313" key="1">
    <source>
        <dbReference type="EMBL" id="KIJ44665.1"/>
    </source>
</evidence>
<dbReference type="EMBL" id="KN837116">
    <property type="protein sequence ID" value="KIJ44665.1"/>
    <property type="molecule type" value="Genomic_DNA"/>
</dbReference>
<dbReference type="HOGENOM" id="CLU_2980602_0_0_1"/>
<dbReference type="AlphaFoldDB" id="A0A0C9VZW0"/>
<evidence type="ECO:0000313" key="2">
    <source>
        <dbReference type="Proteomes" id="UP000054279"/>
    </source>
</evidence>
<proteinExistence type="predicted"/>
<protein>
    <submittedName>
        <fullName evidence="1">Uncharacterized protein</fullName>
    </submittedName>
</protein>
<reference evidence="1 2" key="1">
    <citation type="submission" date="2014-06" db="EMBL/GenBank/DDBJ databases">
        <title>Evolutionary Origins and Diversification of the Mycorrhizal Mutualists.</title>
        <authorList>
            <consortium name="DOE Joint Genome Institute"/>
            <consortium name="Mycorrhizal Genomics Consortium"/>
            <person name="Kohler A."/>
            <person name="Kuo A."/>
            <person name="Nagy L.G."/>
            <person name="Floudas D."/>
            <person name="Copeland A."/>
            <person name="Barry K.W."/>
            <person name="Cichocki N."/>
            <person name="Veneault-Fourrey C."/>
            <person name="LaButti K."/>
            <person name="Lindquist E.A."/>
            <person name="Lipzen A."/>
            <person name="Lundell T."/>
            <person name="Morin E."/>
            <person name="Murat C."/>
            <person name="Riley R."/>
            <person name="Ohm R."/>
            <person name="Sun H."/>
            <person name="Tunlid A."/>
            <person name="Henrissat B."/>
            <person name="Grigoriev I.V."/>
            <person name="Hibbett D.S."/>
            <person name="Martin F."/>
        </authorList>
    </citation>
    <scope>NUCLEOTIDE SEQUENCE [LARGE SCALE GENOMIC DNA]</scope>
    <source>
        <strain evidence="1 2">SS14</strain>
    </source>
</reference>
<sequence length="58" mass="6937">MAPTSVLEDTLDKEKSGILVILLDFYQRNSLWHSRIIRLMNMKPLLYWKHFPNGKTNY</sequence>